<sequence length="134" mass="14454">MTGEADVAAAVSGFYEALNVLFSGDAGPMKNAWSHAGDCTYMGPDGLYLLGWEKLEPMWDHVGSLKLGGRVNPKQLNTVVGTDMALITCVESGENEVDSEAEEVSIRSSTVFRKEGDAWKVIAHQTDLLSFLAE</sequence>
<reference evidence="2 3" key="1">
    <citation type="submission" date="2016-11" db="EMBL/GenBank/DDBJ databases">
        <title>Mixed transmission modes and dynamic genome evolution in an obligate animal-bacterial symbiosis.</title>
        <authorList>
            <person name="Russell S.L."/>
            <person name="Corbett-Detig R.B."/>
            <person name="Cavanaugh C.M."/>
        </authorList>
    </citation>
    <scope>NUCLEOTIDE SEQUENCE [LARGE SCALE GENOMIC DNA]</scope>
    <source>
        <strain evidence="2">Sveles-Q1</strain>
    </source>
</reference>
<comment type="caution">
    <text evidence="2">The sequence shown here is derived from an EMBL/GenBank/DDBJ whole genome shotgun (WGS) entry which is preliminary data.</text>
</comment>
<feature type="domain" description="SnoaL-like" evidence="1">
    <location>
        <begin position="8"/>
        <end position="125"/>
    </location>
</feature>
<evidence type="ECO:0000259" key="1">
    <source>
        <dbReference type="Pfam" id="PF13474"/>
    </source>
</evidence>
<dbReference type="InterPro" id="IPR037401">
    <property type="entry name" value="SnoaL-like"/>
</dbReference>
<dbReference type="EMBL" id="MPRL01000007">
    <property type="protein sequence ID" value="OOZ41616.1"/>
    <property type="molecule type" value="Genomic_DNA"/>
</dbReference>
<dbReference type="Proteomes" id="UP000191110">
    <property type="component" value="Unassembled WGS sequence"/>
</dbReference>
<name>A0A1T2L9L0_9GAMM</name>
<keyword evidence="3" id="KW-1185">Reference proteome</keyword>
<organism evidence="2 3">
    <name type="scientific">Solemya pervernicosa gill symbiont</name>
    <dbReference type="NCBI Taxonomy" id="642797"/>
    <lineage>
        <taxon>Bacteria</taxon>
        <taxon>Pseudomonadati</taxon>
        <taxon>Pseudomonadota</taxon>
        <taxon>Gammaproteobacteria</taxon>
        <taxon>sulfur-oxidizing symbionts</taxon>
    </lineage>
</organism>
<evidence type="ECO:0000313" key="2">
    <source>
        <dbReference type="EMBL" id="OOZ41616.1"/>
    </source>
</evidence>
<dbReference type="Gene3D" id="3.10.450.50">
    <property type="match status" value="1"/>
</dbReference>
<dbReference type="AlphaFoldDB" id="A0A1T2L9L0"/>
<gene>
    <name evidence="2" type="ORF">BOW53_02745</name>
</gene>
<dbReference type="Pfam" id="PF13474">
    <property type="entry name" value="SnoaL_3"/>
    <property type="match status" value="1"/>
</dbReference>
<dbReference type="SUPFAM" id="SSF54427">
    <property type="entry name" value="NTF2-like"/>
    <property type="match status" value="1"/>
</dbReference>
<dbReference type="OrthoDB" id="8375282at2"/>
<evidence type="ECO:0000313" key="3">
    <source>
        <dbReference type="Proteomes" id="UP000191110"/>
    </source>
</evidence>
<dbReference type="InterPro" id="IPR032710">
    <property type="entry name" value="NTF2-like_dom_sf"/>
</dbReference>
<protein>
    <submittedName>
        <fullName evidence="2">DUF4440 domain-containing protein</fullName>
    </submittedName>
</protein>
<accession>A0A1T2L9L0</accession>
<dbReference type="RefSeq" id="WP_078482560.1">
    <property type="nucleotide sequence ID" value="NZ_MPRL01000007.1"/>
</dbReference>
<proteinExistence type="predicted"/>